<evidence type="ECO:0000256" key="3">
    <source>
        <dbReference type="SAM" id="Phobius"/>
    </source>
</evidence>
<dbReference type="PANTHER" id="PTHR31302">
    <property type="entry name" value="TRANSMEMBRANE PROTEIN WITH METALLOPHOSPHOESTERASE DOMAIN-RELATED"/>
    <property type="match status" value="1"/>
</dbReference>
<keyword evidence="3" id="KW-0472">Membrane</keyword>
<dbReference type="GO" id="GO:0008758">
    <property type="term" value="F:UDP-2,3-diacylglucosamine hydrolase activity"/>
    <property type="evidence" value="ECO:0007669"/>
    <property type="project" value="TreeGrafter"/>
</dbReference>
<dbReference type="GO" id="GO:0009245">
    <property type="term" value="P:lipid A biosynthetic process"/>
    <property type="evidence" value="ECO:0007669"/>
    <property type="project" value="TreeGrafter"/>
</dbReference>
<evidence type="ECO:0000313" key="5">
    <source>
        <dbReference type="EMBL" id="GJG58387.1"/>
    </source>
</evidence>
<feature type="domain" description="Calcineurin-like phosphoesterase" evidence="4">
    <location>
        <begin position="152"/>
        <end position="355"/>
    </location>
</feature>
<keyword evidence="3" id="KW-0812">Transmembrane</keyword>
<dbReference type="Gene3D" id="3.60.21.10">
    <property type="match status" value="1"/>
</dbReference>
<evidence type="ECO:0000259" key="4">
    <source>
        <dbReference type="Pfam" id="PF00149"/>
    </source>
</evidence>
<dbReference type="SUPFAM" id="SSF56300">
    <property type="entry name" value="Metallo-dependent phosphatases"/>
    <property type="match status" value="1"/>
</dbReference>
<dbReference type="PANTHER" id="PTHR31302:SF31">
    <property type="entry name" value="PHOSPHODIESTERASE YAEI"/>
    <property type="match status" value="1"/>
</dbReference>
<feature type="transmembrane region" description="Helical" evidence="3">
    <location>
        <begin position="68"/>
        <end position="94"/>
    </location>
</feature>
<reference evidence="5" key="1">
    <citation type="journal article" date="2022" name="Int. J. Syst. Evol. Microbiol.">
        <title>Prevotella lacticifex sp. nov., isolated from the rumen of cows.</title>
        <authorList>
            <person name="Shinkai T."/>
            <person name="Ikeyama N."/>
            <person name="Kumagai M."/>
            <person name="Ohmori H."/>
            <person name="Sakamoto M."/>
            <person name="Ohkuma M."/>
            <person name="Mitsumori M."/>
        </authorList>
    </citation>
    <scope>NUCLEOTIDE SEQUENCE</scope>
    <source>
        <strain evidence="5">R5076</strain>
    </source>
</reference>
<comment type="caution">
    <text evidence="5">The sequence shown here is derived from an EMBL/GenBank/DDBJ whole genome shotgun (WGS) entry which is preliminary data.</text>
</comment>
<dbReference type="GeneID" id="72467581"/>
<feature type="transmembrane region" description="Helical" evidence="3">
    <location>
        <begin position="106"/>
        <end position="125"/>
    </location>
</feature>
<dbReference type="RefSeq" id="WP_223929309.1">
    <property type="nucleotide sequence ID" value="NZ_BPTU01000001.1"/>
</dbReference>
<dbReference type="GO" id="GO:0016020">
    <property type="term" value="C:membrane"/>
    <property type="evidence" value="ECO:0007669"/>
    <property type="project" value="GOC"/>
</dbReference>
<sequence length="433" mass="48857">MIHRIVIELIIVIVLSDLYIDMHYFHKHYHIKRWQRVLWWAPCVMMIVYTCALASIENFAPADLTWLNLYMLLLGLFVGPKAVFTVFSSVGWVLRKTIIPTHRNYGHYLGLLAGLIAVGAYIYGLTIGVGQIRVSHVDISFPDLPQQFDGYRIVNVSDIHLGTFDGWRKKILVDEMDSIRAQRADIICFTGDLQNMRPQEVAVMVPVLTTAMDGRRIPVLSVLGNHDYAEYVKHTPLIEENMRRELIAIESNRLHWRVLNNAHLAVRRPQPFEGALAEHSGAVASVRQPADSIVFVGTENDGRPPFPQRADWPKAFRGISGNAFVIVLQHDPSAWERAILPKTNAQLTLSGHTHGGQCQILGHRPTQLTQHEDCGLYHRGDRYLYVNAGLGGLVPFRLNMPNEITVITLHSTAKVSRSNATPQSSTTRSPQYK</sequence>
<keyword evidence="1" id="KW-0479">Metal-binding</keyword>
<gene>
    <name evidence="5" type="ORF">PRLR5076_12380</name>
</gene>
<dbReference type="InterPro" id="IPR051158">
    <property type="entry name" value="Metallophosphoesterase_sf"/>
</dbReference>
<organism evidence="5 6">
    <name type="scientific">Prevotella lacticifex</name>
    <dbReference type="NCBI Taxonomy" id="2854755"/>
    <lineage>
        <taxon>Bacteria</taxon>
        <taxon>Pseudomonadati</taxon>
        <taxon>Bacteroidota</taxon>
        <taxon>Bacteroidia</taxon>
        <taxon>Bacteroidales</taxon>
        <taxon>Prevotellaceae</taxon>
        <taxon>Prevotella</taxon>
    </lineage>
</organism>
<dbReference type="EMBL" id="BPUB01000001">
    <property type="protein sequence ID" value="GJG58387.1"/>
    <property type="molecule type" value="Genomic_DNA"/>
</dbReference>
<dbReference type="InterPro" id="IPR004843">
    <property type="entry name" value="Calcineurin-like_PHP"/>
</dbReference>
<protein>
    <submittedName>
        <fullName evidence="5">Phosphoesterase</fullName>
    </submittedName>
</protein>
<dbReference type="InterPro" id="IPR029052">
    <property type="entry name" value="Metallo-depent_PP-like"/>
</dbReference>
<accession>A0A9R1CVR3</accession>
<evidence type="ECO:0000256" key="1">
    <source>
        <dbReference type="ARBA" id="ARBA00022723"/>
    </source>
</evidence>
<feature type="transmembrane region" description="Helical" evidence="3">
    <location>
        <begin position="37"/>
        <end position="56"/>
    </location>
</feature>
<keyword evidence="3" id="KW-1133">Transmembrane helix</keyword>
<dbReference type="Proteomes" id="UP000825483">
    <property type="component" value="Unassembled WGS sequence"/>
</dbReference>
<dbReference type="AlphaFoldDB" id="A0A9R1CVR3"/>
<keyword evidence="6" id="KW-1185">Reference proteome</keyword>
<dbReference type="GO" id="GO:0046872">
    <property type="term" value="F:metal ion binding"/>
    <property type="evidence" value="ECO:0007669"/>
    <property type="project" value="UniProtKB-KW"/>
</dbReference>
<keyword evidence="2" id="KW-0378">Hydrolase</keyword>
<evidence type="ECO:0000313" key="6">
    <source>
        <dbReference type="Proteomes" id="UP000825483"/>
    </source>
</evidence>
<dbReference type="Pfam" id="PF00149">
    <property type="entry name" value="Metallophos"/>
    <property type="match status" value="1"/>
</dbReference>
<proteinExistence type="predicted"/>
<evidence type="ECO:0000256" key="2">
    <source>
        <dbReference type="ARBA" id="ARBA00022801"/>
    </source>
</evidence>
<name>A0A9R1CVR3_9BACT</name>